<keyword evidence="4" id="KW-1185">Reference proteome</keyword>
<protein>
    <submittedName>
        <fullName evidence="3">Uncharacterized protein</fullName>
    </submittedName>
</protein>
<keyword evidence="2" id="KW-1133">Transmembrane helix</keyword>
<evidence type="ECO:0000256" key="1">
    <source>
        <dbReference type="SAM" id="MobiDB-lite"/>
    </source>
</evidence>
<feature type="compositionally biased region" description="Polar residues" evidence="1">
    <location>
        <begin position="31"/>
        <end position="86"/>
    </location>
</feature>
<dbReference type="OrthoDB" id="5788260at2759"/>
<dbReference type="AlphaFoldDB" id="A0A2A6BV81"/>
<dbReference type="EnsemblMetazoa" id="PPA40263a.1">
    <property type="protein sequence ID" value="PPA40263a.1"/>
    <property type="gene ID" value="WBGene00278632"/>
</dbReference>
<gene>
    <name evidence="3" type="primary">WBGene00278632</name>
</gene>
<proteinExistence type="predicted"/>
<accession>A0A8R1Z3U6</accession>
<name>A0A2A6BV81_PRIPA</name>
<sequence length="242" mass="27142">MVYPCPPIFSERGADLLSPLETFEHYENRARSPQSSVGQWASEQAPQPRQSGQWASEQAPQPRQSGQWASEQAPQPPTRYTSNRSLRQTQGYNQGVRSAIFHRSPTYPQPSHSSNGHITAEYRSPQPQSYAPPQASRNYETRLGPGTIACEYRADPRMTEPLRPLVTEYRPSGNENGRQHGNLACEYRARDTSPSLRTTVTTYAPERKKLPVKLIVCIAITVPLFIIICILVAVQLQELGIL</sequence>
<accession>A0A2A6BV81</accession>
<keyword evidence="2" id="KW-0812">Transmembrane</keyword>
<dbReference type="Proteomes" id="UP000005239">
    <property type="component" value="Unassembled WGS sequence"/>
</dbReference>
<feature type="region of interest" description="Disordered" evidence="1">
    <location>
        <begin position="102"/>
        <end position="143"/>
    </location>
</feature>
<evidence type="ECO:0000256" key="2">
    <source>
        <dbReference type="SAM" id="Phobius"/>
    </source>
</evidence>
<evidence type="ECO:0000313" key="3">
    <source>
        <dbReference type="EnsemblMetazoa" id="PPA40263a.1"/>
    </source>
</evidence>
<feature type="transmembrane region" description="Helical" evidence="2">
    <location>
        <begin position="214"/>
        <end position="236"/>
    </location>
</feature>
<reference evidence="4" key="1">
    <citation type="journal article" date="2008" name="Nat. Genet.">
        <title>The Pristionchus pacificus genome provides a unique perspective on nematode lifestyle and parasitism.</title>
        <authorList>
            <person name="Dieterich C."/>
            <person name="Clifton S.W."/>
            <person name="Schuster L.N."/>
            <person name="Chinwalla A."/>
            <person name="Delehaunty K."/>
            <person name="Dinkelacker I."/>
            <person name="Fulton L."/>
            <person name="Fulton R."/>
            <person name="Godfrey J."/>
            <person name="Minx P."/>
            <person name="Mitreva M."/>
            <person name="Roeseler W."/>
            <person name="Tian H."/>
            <person name="Witte H."/>
            <person name="Yang S.P."/>
            <person name="Wilson R.K."/>
            <person name="Sommer R.J."/>
        </authorList>
    </citation>
    <scope>NUCLEOTIDE SEQUENCE [LARGE SCALE GENOMIC DNA]</scope>
    <source>
        <strain evidence="4">PS312</strain>
    </source>
</reference>
<keyword evidence="2" id="KW-0472">Membrane</keyword>
<feature type="compositionally biased region" description="Low complexity" evidence="1">
    <location>
        <begin position="122"/>
        <end position="137"/>
    </location>
</feature>
<feature type="region of interest" description="Disordered" evidence="1">
    <location>
        <begin position="27"/>
        <end position="86"/>
    </location>
</feature>
<reference evidence="3" key="2">
    <citation type="submission" date="2022-06" db="UniProtKB">
        <authorList>
            <consortium name="EnsemblMetazoa"/>
        </authorList>
    </citation>
    <scope>IDENTIFICATION</scope>
    <source>
        <strain evidence="3">PS312</strain>
    </source>
</reference>
<organism evidence="3 4">
    <name type="scientific">Pristionchus pacificus</name>
    <name type="common">Parasitic nematode worm</name>
    <dbReference type="NCBI Taxonomy" id="54126"/>
    <lineage>
        <taxon>Eukaryota</taxon>
        <taxon>Metazoa</taxon>
        <taxon>Ecdysozoa</taxon>
        <taxon>Nematoda</taxon>
        <taxon>Chromadorea</taxon>
        <taxon>Rhabditida</taxon>
        <taxon>Rhabditina</taxon>
        <taxon>Diplogasteromorpha</taxon>
        <taxon>Diplogasteroidea</taxon>
        <taxon>Neodiplogasteridae</taxon>
        <taxon>Pristionchus</taxon>
    </lineage>
</organism>
<evidence type="ECO:0000313" key="4">
    <source>
        <dbReference type="Proteomes" id="UP000005239"/>
    </source>
</evidence>